<dbReference type="Pfam" id="PF00534">
    <property type="entry name" value="Glycos_transf_1"/>
    <property type="match status" value="1"/>
</dbReference>
<dbReference type="STRING" id="1802274.A3J58_02675"/>
<organism evidence="3 4">
    <name type="scientific">Candidatus Sungbacteria bacterium RIFCSPHIGHO2_02_FULL_52_23</name>
    <dbReference type="NCBI Taxonomy" id="1802274"/>
    <lineage>
        <taxon>Bacteria</taxon>
        <taxon>Candidatus Sungiibacteriota</taxon>
    </lineage>
</organism>
<dbReference type="PANTHER" id="PTHR12526">
    <property type="entry name" value="GLYCOSYLTRANSFERASE"/>
    <property type="match status" value="1"/>
</dbReference>
<dbReference type="GO" id="GO:0016757">
    <property type="term" value="F:glycosyltransferase activity"/>
    <property type="evidence" value="ECO:0007669"/>
    <property type="project" value="InterPro"/>
</dbReference>
<feature type="domain" description="Glycosyltransferase subfamily 4-like N-terminal" evidence="2">
    <location>
        <begin position="14"/>
        <end position="162"/>
    </location>
</feature>
<dbReference type="CDD" id="cd03801">
    <property type="entry name" value="GT4_PimA-like"/>
    <property type="match status" value="1"/>
</dbReference>
<comment type="caution">
    <text evidence="3">The sequence shown here is derived from an EMBL/GenBank/DDBJ whole genome shotgun (WGS) entry which is preliminary data.</text>
</comment>
<protein>
    <recommendedName>
        <fullName evidence="5">Glycosyl transferase family 1 domain-containing protein</fullName>
    </recommendedName>
</protein>
<accession>A0A1G2KTR3</accession>
<reference evidence="3 4" key="1">
    <citation type="journal article" date="2016" name="Nat. Commun.">
        <title>Thousands of microbial genomes shed light on interconnected biogeochemical processes in an aquifer system.</title>
        <authorList>
            <person name="Anantharaman K."/>
            <person name="Brown C.T."/>
            <person name="Hug L.A."/>
            <person name="Sharon I."/>
            <person name="Castelle C.J."/>
            <person name="Probst A.J."/>
            <person name="Thomas B.C."/>
            <person name="Singh A."/>
            <person name="Wilkins M.J."/>
            <person name="Karaoz U."/>
            <person name="Brodie E.L."/>
            <person name="Williams K.H."/>
            <person name="Hubbard S.S."/>
            <person name="Banfield J.F."/>
        </authorList>
    </citation>
    <scope>NUCLEOTIDE SEQUENCE [LARGE SCALE GENOMIC DNA]</scope>
</reference>
<evidence type="ECO:0000313" key="3">
    <source>
        <dbReference type="EMBL" id="OHA02743.1"/>
    </source>
</evidence>
<name>A0A1G2KTR3_9BACT</name>
<gene>
    <name evidence="3" type="ORF">A3J58_02675</name>
</gene>
<dbReference type="Gene3D" id="3.40.50.2000">
    <property type="entry name" value="Glycogen Phosphorylase B"/>
    <property type="match status" value="2"/>
</dbReference>
<dbReference type="Pfam" id="PF13439">
    <property type="entry name" value="Glyco_transf_4"/>
    <property type="match status" value="1"/>
</dbReference>
<evidence type="ECO:0000259" key="1">
    <source>
        <dbReference type="Pfam" id="PF00534"/>
    </source>
</evidence>
<dbReference type="InterPro" id="IPR001296">
    <property type="entry name" value="Glyco_trans_1"/>
</dbReference>
<feature type="domain" description="Glycosyl transferase family 1" evidence="1">
    <location>
        <begin position="178"/>
        <end position="337"/>
    </location>
</feature>
<evidence type="ECO:0000313" key="4">
    <source>
        <dbReference type="Proteomes" id="UP000178510"/>
    </source>
</evidence>
<dbReference type="EMBL" id="MHQM01000039">
    <property type="protein sequence ID" value="OHA02743.1"/>
    <property type="molecule type" value="Genomic_DNA"/>
</dbReference>
<dbReference type="SUPFAM" id="SSF53756">
    <property type="entry name" value="UDP-Glycosyltransferase/glycogen phosphorylase"/>
    <property type="match status" value="1"/>
</dbReference>
<dbReference type="AlphaFoldDB" id="A0A1G2KTR3"/>
<proteinExistence type="predicted"/>
<evidence type="ECO:0000259" key="2">
    <source>
        <dbReference type="Pfam" id="PF13439"/>
    </source>
</evidence>
<evidence type="ECO:0008006" key="5">
    <source>
        <dbReference type="Google" id="ProtNLM"/>
    </source>
</evidence>
<dbReference type="Proteomes" id="UP000178510">
    <property type="component" value="Unassembled WGS sequence"/>
</dbReference>
<dbReference type="InterPro" id="IPR028098">
    <property type="entry name" value="Glyco_trans_4-like_N"/>
</dbReference>
<sequence length="372" mass="41008">MKICFLTHNVRQDNGAGVFSRRLIKGAQDEFGSDAVAVVTSAPAGEPYETALLRPGALSLLMALPRIRSIIRTCDVVHALDVFPYGLVAVLASLGMGKRVIITATGSNSIIPLYSVLHRPLVAWAYRRADHLTAISAFTRDEVLKKVPDLTIEVLNHGVDADFFARADGAHYDVSQFKPYILGVGQLRWRKGYHLSIKAFAKVKKQFPELSYVIVGNRFADDYYGRLRRVIREEGLEGSVVMLEDVDTREKLADVYRRAELFCLFSQNVGHDVEGFGLVFLEAAAAGLPVVGSKNCGIDDAVREGENGILVATRSPDDFASAILAILGNPDKKKAMVSSSLAFARIMTWDHKIARYIELYRKLISTNTTGDF</sequence>